<proteinExistence type="inferred from homology"/>
<accession>A0A2A2KWM8</accession>
<evidence type="ECO:0000259" key="3">
    <source>
        <dbReference type="Pfam" id="PF19032"/>
    </source>
</evidence>
<dbReference type="GO" id="GO:0016192">
    <property type="term" value="P:vesicle-mediated transport"/>
    <property type="evidence" value="ECO:0007669"/>
    <property type="project" value="InterPro"/>
</dbReference>
<dbReference type="InterPro" id="IPR043989">
    <property type="entry name" value="CCZ1/INTU/HSP4_longin_3"/>
</dbReference>
<dbReference type="PANTHER" id="PTHR13056:SF0">
    <property type="entry name" value="VACUOLAR FUSION PROTEIN CCZ1 HOMOLOG-RELATED"/>
    <property type="match status" value="1"/>
</dbReference>
<dbReference type="OrthoDB" id="240546at2759"/>
<dbReference type="PANTHER" id="PTHR13056">
    <property type="entry name" value="VACUOLAR FUSION PROTEIN CCZ1 HOMOLOG-RELATED"/>
    <property type="match status" value="1"/>
</dbReference>
<evidence type="ECO:0000259" key="4">
    <source>
        <dbReference type="Pfam" id="PF19033"/>
    </source>
</evidence>
<gene>
    <name evidence="5" type="ORF">WR25_24770</name>
</gene>
<dbReference type="Pfam" id="PF19032">
    <property type="entry name" value="Intu_longin_2"/>
    <property type="match status" value="1"/>
</dbReference>
<feature type="domain" description="CCZ1/INTU/HSP4 first Longin" evidence="2">
    <location>
        <begin position="33"/>
        <end position="162"/>
    </location>
</feature>
<dbReference type="EMBL" id="LIAE01007576">
    <property type="protein sequence ID" value="PAV78338.1"/>
    <property type="molecule type" value="Genomic_DNA"/>
</dbReference>
<evidence type="ECO:0000256" key="1">
    <source>
        <dbReference type="ARBA" id="ARBA00005352"/>
    </source>
</evidence>
<protein>
    <recommendedName>
        <fullName evidence="7">CCZ1/INTU/HSP4 first Longin domain-containing protein</fullName>
    </recommendedName>
</protein>
<organism evidence="5 6">
    <name type="scientific">Diploscapter pachys</name>
    <dbReference type="NCBI Taxonomy" id="2018661"/>
    <lineage>
        <taxon>Eukaryota</taxon>
        <taxon>Metazoa</taxon>
        <taxon>Ecdysozoa</taxon>
        <taxon>Nematoda</taxon>
        <taxon>Chromadorea</taxon>
        <taxon>Rhabditida</taxon>
        <taxon>Rhabditina</taxon>
        <taxon>Rhabditomorpha</taxon>
        <taxon>Rhabditoidea</taxon>
        <taxon>Rhabditidae</taxon>
        <taxon>Diploscapter</taxon>
    </lineage>
</organism>
<dbReference type="Pfam" id="PF19033">
    <property type="entry name" value="Intu_longin_3"/>
    <property type="match status" value="1"/>
</dbReference>
<comment type="caution">
    <text evidence="5">The sequence shown here is derived from an EMBL/GenBank/DDBJ whole genome shotgun (WGS) entry which is preliminary data.</text>
</comment>
<dbReference type="InterPro" id="IPR043988">
    <property type="entry name" value="CCZ1/INTU_longin_2"/>
</dbReference>
<dbReference type="AlphaFoldDB" id="A0A2A2KWM8"/>
<sequence>MVSIANPLYFFAAPSSSAGTAESPTIRITDVIEFFFVAHPDSGRKEGEEFKRVMYFYPKNEILDRQTDITGFAEAVVNFTENFVTPETNKEPTEFPFRTVSTQKAEHVYIQARSRIFVENDQFLIGVALCKQSCQVANYSIFVPALKNVLIDSYKMFRLFFGTMTNFRKHSEEKFRERLEYFFGRYLALLKLHKMPLLDYLGGAEFLPLQGEIYLDIVTMLSEVEEEFPIIKKLVFLYQDKLLYYSISSRDVPSLLRYLTQNLLPGSLASELEPSKKTNPGRFLRGPEDLSLDTPLLGDEALPTVYLNSKDDEDEEEKLQRFQMIVYRCLNATVCMFVKSEVTRKLMRNIDSFLGPELVKVASAIGDSVGSNDAATLRSSCDFHYIYFNPSSLSMTSSFSETQILDDAITGAIKPPNPPSDVNRLVCETLFRFIDENDEFGECFVKSDSEWWIVLKKVNCRLLCLLLPPCVSQPSLADIQAKAQSIIKSRFEAIFFN</sequence>
<dbReference type="InterPro" id="IPR043987">
    <property type="entry name" value="CCZ1/INTU/HSP4_longin_1"/>
</dbReference>
<reference evidence="5 6" key="1">
    <citation type="journal article" date="2017" name="Curr. Biol.">
        <title>Genome architecture and evolution of a unichromosomal asexual nematode.</title>
        <authorList>
            <person name="Fradin H."/>
            <person name="Zegar C."/>
            <person name="Gutwein M."/>
            <person name="Lucas J."/>
            <person name="Kovtun M."/>
            <person name="Corcoran D."/>
            <person name="Baugh L.R."/>
            <person name="Kiontke K."/>
            <person name="Gunsalus K."/>
            <person name="Fitch D.H."/>
            <person name="Piano F."/>
        </authorList>
    </citation>
    <scope>NUCLEOTIDE SEQUENCE [LARGE SCALE GENOMIC DNA]</scope>
    <source>
        <strain evidence="5">PF1309</strain>
    </source>
</reference>
<feature type="domain" description="CCZ1/INTU/HPS4 third Longin" evidence="4">
    <location>
        <begin position="382"/>
        <end position="485"/>
    </location>
</feature>
<name>A0A2A2KWM8_9BILA</name>
<keyword evidence="6" id="KW-1185">Reference proteome</keyword>
<feature type="domain" description="CCZ1/INTU second Longin" evidence="3">
    <location>
        <begin position="231"/>
        <end position="354"/>
    </location>
</feature>
<dbReference type="GO" id="GO:0035658">
    <property type="term" value="C:Mon1-Ccz1 complex"/>
    <property type="evidence" value="ECO:0007669"/>
    <property type="project" value="InterPro"/>
</dbReference>
<dbReference type="InterPro" id="IPR013176">
    <property type="entry name" value="Ccz1"/>
</dbReference>
<comment type="similarity">
    <text evidence="1">Belongs to the CCZ1 family.</text>
</comment>
<evidence type="ECO:0000259" key="2">
    <source>
        <dbReference type="Pfam" id="PF19031"/>
    </source>
</evidence>
<evidence type="ECO:0000313" key="6">
    <source>
        <dbReference type="Proteomes" id="UP000218231"/>
    </source>
</evidence>
<evidence type="ECO:0000313" key="5">
    <source>
        <dbReference type="EMBL" id="PAV78338.1"/>
    </source>
</evidence>
<dbReference type="Pfam" id="PF19031">
    <property type="entry name" value="Intu_longin_1"/>
    <property type="match status" value="1"/>
</dbReference>
<dbReference type="STRING" id="2018661.A0A2A2KWM8"/>
<dbReference type="Proteomes" id="UP000218231">
    <property type="component" value="Unassembled WGS sequence"/>
</dbReference>
<evidence type="ECO:0008006" key="7">
    <source>
        <dbReference type="Google" id="ProtNLM"/>
    </source>
</evidence>